<dbReference type="InterPro" id="IPR051465">
    <property type="entry name" value="Cell_Envelope_Struct_Comp"/>
</dbReference>
<reference evidence="3 4" key="1">
    <citation type="submission" date="2019-03" db="EMBL/GenBank/DDBJ databases">
        <title>Genomic Encyclopedia of Type Strains, Phase IV (KMG-IV): sequencing the most valuable type-strain genomes for metagenomic binning, comparative biology and taxonomic classification.</title>
        <authorList>
            <person name="Goeker M."/>
        </authorList>
    </citation>
    <scope>NUCLEOTIDE SEQUENCE [LARGE SCALE GENOMIC DNA]</scope>
    <source>
        <strain evidence="3 4">DSM 100013</strain>
    </source>
</reference>
<evidence type="ECO:0000256" key="1">
    <source>
        <dbReference type="ARBA" id="ARBA00022737"/>
    </source>
</evidence>
<organism evidence="3 4">
    <name type="scientific">Serpentinicella alkaliphila</name>
    <dbReference type="NCBI Taxonomy" id="1734049"/>
    <lineage>
        <taxon>Bacteria</taxon>
        <taxon>Bacillati</taxon>
        <taxon>Bacillota</taxon>
        <taxon>Clostridia</taxon>
        <taxon>Peptostreptococcales</taxon>
        <taxon>Natronincolaceae</taxon>
        <taxon>Serpentinicella</taxon>
    </lineage>
</organism>
<comment type="caution">
    <text evidence="3">The sequence shown here is derived from an EMBL/GenBank/DDBJ whole genome shotgun (WGS) entry which is preliminary data.</text>
</comment>
<feature type="domain" description="SLH" evidence="2">
    <location>
        <begin position="155"/>
        <end position="217"/>
    </location>
</feature>
<dbReference type="EMBL" id="SLYC01000018">
    <property type="protein sequence ID" value="TCQ02136.1"/>
    <property type="molecule type" value="Genomic_DNA"/>
</dbReference>
<protein>
    <submittedName>
        <fullName evidence="3">S-layer family protein</fullName>
    </submittedName>
</protein>
<accession>A0A4R2THB9</accession>
<dbReference type="AlphaFoldDB" id="A0A4R2THB9"/>
<name>A0A4R2THB9_9FIRM</name>
<dbReference type="OrthoDB" id="174569at2"/>
<evidence type="ECO:0000259" key="2">
    <source>
        <dbReference type="PROSITE" id="PS51272"/>
    </source>
</evidence>
<dbReference type="InterPro" id="IPR001119">
    <property type="entry name" value="SLH_dom"/>
</dbReference>
<proteinExistence type="predicted"/>
<keyword evidence="4" id="KW-1185">Reference proteome</keyword>
<dbReference type="RefSeq" id="WP_132848538.1">
    <property type="nucleotide sequence ID" value="NZ_CP058648.1"/>
</dbReference>
<dbReference type="PROSITE" id="PS51272">
    <property type="entry name" value="SLH"/>
    <property type="match status" value="2"/>
</dbReference>
<dbReference type="PANTHER" id="PTHR43308">
    <property type="entry name" value="OUTER MEMBRANE PROTEIN ALPHA-RELATED"/>
    <property type="match status" value="1"/>
</dbReference>
<keyword evidence="1" id="KW-0677">Repeat</keyword>
<evidence type="ECO:0000313" key="4">
    <source>
        <dbReference type="Proteomes" id="UP000295504"/>
    </source>
</evidence>
<evidence type="ECO:0000313" key="3">
    <source>
        <dbReference type="EMBL" id="TCQ02136.1"/>
    </source>
</evidence>
<dbReference type="Proteomes" id="UP000295504">
    <property type="component" value="Unassembled WGS sequence"/>
</dbReference>
<dbReference type="Pfam" id="PF00395">
    <property type="entry name" value="SLH"/>
    <property type="match status" value="2"/>
</dbReference>
<sequence>MLKKATILLVIILFFSLCLSYAQYLDIDNHWSADSVYWATNDVKIFKGYPDGTFRPEEHITRAQYIALLNRILESKNGYTNNNADTILSYIDIDNTHWAYKEIEHFSSAIDSLGFANISLEDIFIGNRLYPNRKISRFEAAILTRAITTPPIYIQSNKFDDIPVNIRFFNELSELVNNGIILGFNNKFRPYDYVTRAESATIIKRIYNDLDYVSNNILTVLPIEEKINKNYPLFSINLNGGQLSIEDRLFIDAITSLEYKEFIGFIPFEEQHLYDLTPIKTLWELKQKKYKNLLGVNYYILKYDNSINDVNKADILEETLSYYVSVDESFVDGIYNLLLYAYENIEYVNIDLLKNAIEKFYTASHTQEKIYSGVLLSIIHYKLNNIKEAKEIHTNLLNTDNLDIRLETHLALNKTYLEYKASGKSRALEYLEDIISELRENRQFSMYSDELDSNYTSFKKQLLMEP</sequence>
<feature type="domain" description="SLH" evidence="2">
    <location>
        <begin position="19"/>
        <end position="83"/>
    </location>
</feature>
<dbReference type="PANTHER" id="PTHR43308:SF5">
    <property type="entry name" value="S-LAYER PROTEIN _ PEPTIDOGLYCAN ENDO-BETA-N-ACETYLGLUCOSAMINIDASE"/>
    <property type="match status" value="1"/>
</dbReference>
<gene>
    <name evidence="3" type="ORF">EDD79_101816</name>
</gene>